<dbReference type="eggNOG" id="COG2320">
    <property type="taxonomic scope" value="Bacteria"/>
</dbReference>
<sequence length="229" mass="26207">MDDARTIPGWMEGALQMRRLIRRLKERLGVEDIGGEPLEQLVLRYARLRPPEPRLSLRAYDPSWPQRFEQERTRLLQALTDEPVVDIQHVGSTAIPGLSGKNIIDLAVAVRTPLDAPRYGEVLGSLGYRFHGPSPIDPGFSWFWRLHEDGALVIHLCDARAVWFTNLLRSRDYLREHPSEREAYERLKHQLASEPGQSWLEYSVLKSHLLQQLTARANTWAEAREGSGA</sequence>
<evidence type="ECO:0000313" key="1">
    <source>
        <dbReference type="EMBL" id="EPX62660.1"/>
    </source>
</evidence>
<dbReference type="Pfam" id="PF04229">
    <property type="entry name" value="GrpB"/>
    <property type="match status" value="1"/>
</dbReference>
<dbReference type="InterPro" id="IPR043519">
    <property type="entry name" value="NT_sf"/>
</dbReference>
<comment type="caution">
    <text evidence="1">The sequence shown here is derived from an EMBL/GenBank/DDBJ whole genome shotgun (WGS) entry which is preliminary data.</text>
</comment>
<dbReference type="PANTHER" id="PTHR34822">
    <property type="entry name" value="GRPB DOMAIN PROTEIN (AFU_ORTHOLOGUE AFUA_1G01530)"/>
    <property type="match status" value="1"/>
</dbReference>
<gene>
    <name evidence="1" type="ORF">D187_008848</name>
</gene>
<accession>S9PE75</accession>
<evidence type="ECO:0008006" key="3">
    <source>
        <dbReference type="Google" id="ProtNLM"/>
    </source>
</evidence>
<reference evidence="1" key="1">
    <citation type="submission" date="2013-05" db="EMBL/GenBank/DDBJ databases">
        <title>Genome assembly of Cystobacter fuscus DSM 2262.</title>
        <authorList>
            <person name="Sharma G."/>
            <person name="Khatri I."/>
            <person name="Kaur C."/>
            <person name="Mayilraj S."/>
            <person name="Subramanian S."/>
        </authorList>
    </citation>
    <scope>NUCLEOTIDE SEQUENCE [LARGE SCALE GENOMIC DNA]</scope>
    <source>
        <strain evidence="1">DSM 2262</strain>
    </source>
</reference>
<evidence type="ECO:0000313" key="2">
    <source>
        <dbReference type="Proteomes" id="UP000011682"/>
    </source>
</evidence>
<dbReference type="InterPro" id="IPR007344">
    <property type="entry name" value="GrpB/CoaE"/>
</dbReference>
<dbReference type="PANTHER" id="PTHR34822:SF1">
    <property type="entry name" value="GRPB FAMILY PROTEIN"/>
    <property type="match status" value="1"/>
</dbReference>
<protein>
    <recommendedName>
        <fullName evidence="3">Glutamate-rich protein grpB</fullName>
    </recommendedName>
</protein>
<dbReference type="Gene3D" id="3.30.460.10">
    <property type="entry name" value="Beta Polymerase, domain 2"/>
    <property type="match status" value="1"/>
</dbReference>
<dbReference type="SUPFAM" id="SSF81301">
    <property type="entry name" value="Nucleotidyltransferase"/>
    <property type="match status" value="1"/>
</dbReference>
<proteinExistence type="predicted"/>
<dbReference type="Proteomes" id="UP000011682">
    <property type="component" value="Unassembled WGS sequence"/>
</dbReference>
<organism evidence="1 2">
    <name type="scientific">Cystobacter fuscus (strain ATCC 25194 / DSM 2262 / NBRC 100088 / M29)</name>
    <dbReference type="NCBI Taxonomy" id="1242864"/>
    <lineage>
        <taxon>Bacteria</taxon>
        <taxon>Pseudomonadati</taxon>
        <taxon>Myxococcota</taxon>
        <taxon>Myxococcia</taxon>
        <taxon>Myxococcales</taxon>
        <taxon>Cystobacterineae</taxon>
        <taxon>Archangiaceae</taxon>
        <taxon>Cystobacter</taxon>
    </lineage>
</organism>
<dbReference type="EMBL" id="ANAH02000007">
    <property type="protein sequence ID" value="EPX62660.1"/>
    <property type="molecule type" value="Genomic_DNA"/>
</dbReference>
<dbReference type="AlphaFoldDB" id="S9PE75"/>
<keyword evidence="2" id="KW-1185">Reference proteome</keyword>
<name>S9PE75_CYSF2</name>